<dbReference type="PANTHER" id="PTHR33171:SF17">
    <property type="entry name" value="LARA-LIKE N-TERMINAL DOMAIN-CONTAINING PROTEIN"/>
    <property type="match status" value="1"/>
</dbReference>
<dbReference type="EMBL" id="CACRUE010000006">
    <property type="protein sequence ID" value="VYT70526.1"/>
    <property type="molecule type" value="Genomic_DNA"/>
</dbReference>
<evidence type="ECO:0000259" key="1">
    <source>
        <dbReference type="Pfam" id="PF09861"/>
    </source>
</evidence>
<dbReference type="InterPro" id="IPR043166">
    <property type="entry name" value="LarA-like_C"/>
</dbReference>
<name>A0A6N2YXB0_9FIRM</name>
<dbReference type="InterPro" id="IPR047926">
    <property type="entry name" value="Ni_dep_LarA"/>
</dbReference>
<organism evidence="3">
    <name type="scientific">Intestinibacter bartlettii</name>
    <dbReference type="NCBI Taxonomy" id="261299"/>
    <lineage>
        <taxon>Bacteria</taxon>
        <taxon>Bacillati</taxon>
        <taxon>Bacillota</taxon>
        <taxon>Clostridia</taxon>
        <taxon>Peptostreptococcales</taxon>
        <taxon>Peptostreptococcaceae</taxon>
        <taxon>Intestinibacter</taxon>
    </lineage>
</organism>
<dbReference type="Pfam" id="PF09861">
    <property type="entry name" value="Lar_N"/>
    <property type="match status" value="1"/>
</dbReference>
<dbReference type="InterPro" id="IPR048068">
    <property type="entry name" value="LarA-like"/>
</dbReference>
<feature type="domain" description="Lactate racemase C-terminal" evidence="2">
    <location>
        <begin position="282"/>
        <end position="424"/>
    </location>
</feature>
<evidence type="ECO:0000313" key="3">
    <source>
        <dbReference type="EMBL" id="VYT70526.1"/>
    </source>
</evidence>
<dbReference type="NCBIfam" id="NF033504">
    <property type="entry name" value="Ni_dep_LarA"/>
    <property type="match status" value="1"/>
</dbReference>
<dbReference type="InterPro" id="IPR018657">
    <property type="entry name" value="LarA-like_N"/>
</dbReference>
<dbReference type="Pfam" id="PF21113">
    <property type="entry name" value="LarA_C"/>
    <property type="match status" value="1"/>
</dbReference>
<feature type="domain" description="LarA-like N-terminal" evidence="1">
    <location>
        <begin position="6"/>
        <end position="204"/>
    </location>
</feature>
<accession>A0A6N2YXB0</accession>
<dbReference type="AlphaFoldDB" id="A0A6N2YXB0"/>
<dbReference type="GO" id="GO:0050043">
    <property type="term" value="F:lactate racemase activity"/>
    <property type="evidence" value="ECO:0007669"/>
    <property type="project" value="InterPro"/>
</dbReference>
<gene>
    <name evidence="3" type="ORF">IBLFYP30_00963</name>
</gene>
<dbReference type="Gene3D" id="3.40.50.11440">
    <property type="match status" value="1"/>
</dbReference>
<dbReference type="PANTHER" id="PTHR33171">
    <property type="entry name" value="LAR_N DOMAIN-CONTAINING PROTEIN"/>
    <property type="match status" value="1"/>
</dbReference>
<protein>
    <submittedName>
        <fullName evidence="3">Uncharacterized protein</fullName>
    </submittedName>
</protein>
<sequence>MHSMKYSSIEFEVNIPETQIACELESNVVDLPQRSVKEHIEYALDNPIGAGDISTVVQKGDKVAIIISDVTRKWQAIPTYLPILVDRLNKCGIADEDIIVISACGTHRRQTDEEHKELLGEDLFKRLKIVDHQCEDKENLVYMGETSRKTPVWLNRYAIEADKIILTGGVVYHFLAGYGGGRKSLVPGIAGKETINTNHCNALNPGFGEGINENVYSGNLSKLNPFHDDLEEAAAMAKPAYLLNVVANSDQQIIAAFAGDWIKAHKAATELVDSIDGVYVDERADLVIASAGGFPKDINLYQTSKTLSNSKIMIADGGTMIILSECSEGFGNQDCEDQIVKFTNMEEREKALRADFSIGGFVGYDFSDTAERYNMILVTEIPAEKFKNTKIHVVKTLDEAIRVAKELNDGSIDDMKVALLPHGANTLPKYR</sequence>
<dbReference type="Gene3D" id="3.90.226.30">
    <property type="match status" value="1"/>
</dbReference>
<evidence type="ECO:0000259" key="2">
    <source>
        <dbReference type="Pfam" id="PF21113"/>
    </source>
</evidence>
<proteinExistence type="predicted"/>
<reference evidence="3" key="1">
    <citation type="submission" date="2019-11" db="EMBL/GenBank/DDBJ databases">
        <authorList>
            <person name="Feng L."/>
        </authorList>
    </citation>
    <scope>NUCLEOTIDE SEQUENCE</scope>
    <source>
        <strain evidence="3">IbartlettiiLFYP30</strain>
    </source>
</reference>
<dbReference type="InterPro" id="IPR048520">
    <property type="entry name" value="LarA_C"/>
</dbReference>
<dbReference type="RefSeq" id="WP_156530580.1">
    <property type="nucleotide sequence ID" value="NZ_CACRUE010000006.1"/>
</dbReference>